<dbReference type="NCBIfam" id="TIGR02191">
    <property type="entry name" value="RNaseIII"/>
    <property type="match status" value="1"/>
</dbReference>
<dbReference type="SUPFAM" id="SSF69065">
    <property type="entry name" value="RNase III domain-like"/>
    <property type="match status" value="1"/>
</dbReference>
<name>A0ABT0GJS8_9GAMM</name>
<evidence type="ECO:0000256" key="5">
    <source>
        <dbReference type="ARBA" id="ARBA00022759"/>
    </source>
</evidence>
<evidence type="ECO:0000256" key="3">
    <source>
        <dbReference type="ARBA" id="ARBA00022664"/>
    </source>
</evidence>
<feature type="active site" evidence="8">
    <location>
        <position position="35"/>
    </location>
</feature>
<evidence type="ECO:0000256" key="7">
    <source>
        <dbReference type="ARBA" id="ARBA00022884"/>
    </source>
</evidence>
<keyword evidence="8" id="KW-0460">Magnesium</keyword>
<dbReference type="HAMAP" id="MF_00104">
    <property type="entry name" value="RNase_III"/>
    <property type="match status" value="1"/>
</dbReference>
<evidence type="ECO:0000256" key="6">
    <source>
        <dbReference type="ARBA" id="ARBA00022801"/>
    </source>
</evidence>
<dbReference type="SUPFAM" id="SSF54768">
    <property type="entry name" value="dsRNA-binding domain-like"/>
    <property type="match status" value="1"/>
</dbReference>
<comment type="function">
    <text evidence="8">Digests double-stranded RNA. Involved in the processing of primary rRNA transcript to yield the immediate precursors to the large and small rRNAs (23S and 16S). Processes some mRNAs, and tRNAs when they are encoded in the rRNA operon. Processes pre-crRNA and tracrRNA of type II CRISPR loci if present in the organism.</text>
</comment>
<comment type="similarity">
    <text evidence="2">Belongs to the ribonuclease III family.</text>
</comment>
<protein>
    <recommendedName>
        <fullName evidence="8">Ribonuclease 3</fullName>
        <ecNumber evidence="8">3.1.26.3</ecNumber>
    </recommendedName>
    <alternativeName>
        <fullName evidence="8">Ribonuclease III</fullName>
        <shortName evidence="8">RNase III</shortName>
    </alternativeName>
</protein>
<dbReference type="PANTHER" id="PTHR11207:SF0">
    <property type="entry name" value="RIBONUCLEASE 3"/>
    <property type="match status" value="1"/>
</dbReference>
<accession>A0ABT0GJS8</accession>
<keyword evidence="4 8" id="KW-0540">Nuclease</keyword>
<dbReference type="Gene3D" id="1.10.1520.10">
    <property type="entry name" value="Ribonuclease III domain"/>
    <property type="match status" value="1"/>
</dbReference>
<feature type="active site" evidence="8">
    <location>
        <position position="107"/>
    </location>
</feature>
<keyword evidence="7 8" id="KW-0694">RNA-binding</keyword>
<reference evidence="11" key="1">
    <citation type="submission" date="2022-04" db="EMBL/GenBank/DDBJ databases">
        <title>Lysobacter sp. CAU 1642 isolated from sea sand.</title>
        <authorList>
            <person name="Kim W."/>
        </authorList>
    </citation>
    <scope>NUCLEOTIDE SEQUENCE</scope>
    <source>
        <strain evidence="11">CAU 1642</strain>
    </source>
</reference>
<dbReference type="Proteomes" id="UP001431449">
    <property type="component" value="Unassembled WGS sequence"/>
</dbReference>
<dbReference type="EMBL" id="JALNMH010000012">
    <property type="protein sequence ID" value="MCK7594804.1"/>
    <property type="molecule type" value="Genomic_DNA"/>
</dbReference>
<dbReference type="InterPro" id="IPR011907">
    <property type="entry name" value="RNase_III"/>
</dbReference>
<feature type="domain" description="DRBM" evidence="9">
    <location>
        <begin position="144"/>
        <end position="214"/>
    </location>
</feature>
<comment type="subunit">
    <text evidence="8">Homodimer.</text>
</comment>
<evidence type="ECO:0000259" key="9">
    <source>
        <dbReference type="PROSITE" id="PS50137"/>
    </source>
</evidence>
<evidence type="ECO:0000256" key="2">
    <source>
        <dbReference type="ARBA" id="ARBA00010183"/>
    </source>
</evidence>
<comment type="caution">
    <text evidence="11">The sequence shown here is derived from an EMBL/GenBank/DDBJ whole genome shotgun (WGS) entry which is preliminary data.</text>
</comment>
<keyword evidence="5 8" id="KW-0255">Endonuclease</keyword>
<dbReference type="CDD" id="cd10845">
    <property type="entry name" value="DSRM_RNAse_III_family"/>
    <property type="match status" value="1"/>
</dbReference>
<evidence type="ECO:0000256" key="1">
    <source>
        <dbReference type="ARBA" id="ARBA00000109"/>
    </source>
</evidence>
<dbReference type="Pfam" id="PF00035">
    <property type="entry name" value="dsrm"/>
    <property type="match status" value="1"/>
</dbReference>
<dbReference type="EC" id="3.1.26.3" evidence="8"/>
<keyword evidence="6 8" id="KW-0378">Hydrolase</keyword>
<dbReference type="GO" id="GO:0004525">
    <property type="term" value="F:ribonuclease III activity"/>
    <property type="evidence" value="ECO:0007669"/>
    <property type="project" value="UniProtKB-EC"/>
</dbReference>
<dbReference type="PROSITE" id="PS50137">
    <property type="entry name" value="DS_RBD"/>
    <property type="match status" value="1"/>
</dbReference>
<keyword evidence="8" id="KW-0479">Metal-binding</keyword>
<keyword evidence="3 8" id="KW-0507">mRNA processing</keyword>
<dbReference type="PROSITE" id="PS50142">
    <property type="entry name" value="RNASE_3_2"/>
    <property type="match status" value="1"/>
</dbReference>
<dbReference type="CDD" id="cd00593">
    <property type="entry name" value="RIBOc"/>
    <property type="match status" value="1"/>
</dbReference>
<evidence type="ECO:0000259" key="10">
    <source>
        <dbReference type="PROSITE" id="PS50142"/>
    </source>
</evidence>
<dbReference type="RefSeq" id="WP_248210449.1">
    <property type="nucleotide sequence ID" value="NZ_JALNMH010000012.1"/>
</dbReference>
<proteinExistence type="inferred from homology"/>
<dbReference type="InterPro" id="IPR014720">
    <property type="entry name" value="dsRBD_dom"/>
</dbReference>
<feature type="binding site" evidence="8">
    <location>
        <position position="104"/>
    </location>
    <ligand>
        <name>Mg(2+)</name>
        <dbReference type="ChEBI" id="CHEBI:18420"/>
    </ligand>
</feature>
<dbReference type="PANTHER" id="PTHR11207">
    <property type="entry name" value="RIBONUCLEASE III"/>
    <property type="match status" value="1"/>
</dbReference>
<feature type="binding site" evidence="8">
    <location>
        <position position="31"/>
    </location>
    <ligand>
        <name>Mg(2+)</name>
        <dbReference type="ChEBI" id="CHEBI:18420"/>
    </ligand>
</feature>
<keyword evidence="12" id="KW-1185">Reference proteome</keyword>
<dbReference type="InterPro" id="IPR000999">
    <property type="entry name" value="RNase_III_dom"/>
</dbReference>
<dbReference type="Gene3D" id="3.30.160.20">
    <property type="match status" value="1"/>
</dbReference>
<feature type="domain" description="RNase III" evidence="10">
    <location>
        <begin position="7"/>
        <end position="118"/>
    </location>
</feature>
<comment type="cofactor">
    <cofactor evidence="8">
        <name>Mg(2+)</name>
        <dbReference type="ChEBI" id="CHEBI:18420"/>
    </cofactor>
</comment>
<evidence type="ECO:0000313" key="12">
    <source>
        <dbReference type="Proteomes" id="UP001431449"/>
    </source>
</evidence>
<sequence>MAWPRAFRDPELERLALVHRSAGRRNNERLEFFGDALIGAVVSEMLIERFPRADEGALTRMRSSLVRESALAAIARRYGFGDRLELGPGELKTGGHRRDSILADAVEAMAAAVYLDGGFEALREVLRVWFSPPLAELDLHAGKDAKTRLQEWLQARQLPLPEYAVLEELGEEHCREFRVRCTLNEPALAREGLGSSRRGAEQAAAESILEALDGQG</sequence>
<keyword evidence="8" id="KW-0698">rRNA processing</keyword>
<comment type="subcellular location">
    <subcellularLocation>
        <location evidence="8">Cytoplasm</location>
    </subcellularLocation>
</comment>
<dbReference type="Pfam" id="PF14622">
    <property type="entry name" value="Ribonucleas_3_3"/>
    <property type="match status" value="1"/>
</dbReference>
<comment type="catalytic activity">
    <reaction evidence="1 8">
        <text>Endonucleolytic cleavage to 5'-phosphomonoester.</text>
        <dbReference type="EC" id="3.1.26.3"/>
    </reaction>
</comment>
<evidence type="ECO:0000256" key="4">
    <source>
        <dbReference type="ARBA" id="ARBA00022722"/>
    </source>
</evidence>
<dbReference type="SMART" id="SM00535">
    <property type="entry name" value="RIBOc"/>
    <property type="match status" value="1"/>
</dbReference>
<gene>
    <name evidence="8 11" type="primary">rnc</name>
    <name evidence="11" type="ORF">M0G41_14115</name>
</gene>
<evidence type="ECO:0000313" key="11">
    <source>
        <dbReference type="EMBL" id="MCK7594804.1"/>
    </source>
</evidence>
<dbReference type="InterPro" id="IPR036389">
    <property type="entry name" value="RNase_III_sf"/>
</dbReference>
<organism evidence="11 12">
    <name type="scientific">Pseudomarimonas salicorniae</name>
    <dbReference type="NCBI Taxonomy" id="2933270"/>
    <lineage>
        <taxon>Bacteria</taxon>
        <taxon>Pseudomonadati</taxon>
        <taxon>Pseudomonadota</taxon>
        <taxon>Gammaproteobacteria</taxon>
        <taxon>Lysobacterales</taxon>
        <taxon>Lysobacteraceae</taxon>
        <taxon>Pseudomarimonas</taxon>
    </lineage>
</organism>
<feature type="binding site" evidence="8">
    <location>
        <position position="107"/>
    </location>
    <ligand>
        <name>Mg(2+)</name>
        <dbReference type="ChEBI" id="CHEBI:18420"/>
    </ligand>
</feature>
<dbReference type="SMART" id="SM00358">
    <property type="entry name" value="DSRM"/>
    <property type="match status" value="1"/>
</dbReference>
<keyword evidence="8" id="KW-0819">tRNA processing</keyword>
<keyword evidence="8" id="KW-0699">rRNA-binding</keyword>
<keyword evidence="8" id="KW-0963">Cytoplasm</keyword>
<evidence type="ECO:0000256" key="8">
    <source>
        <dbReference type="HAMAP-Rule" id="MF_00104"/>
    </source>
</evidence>